<feature type="compositionally biased region" description="Polar residues" evidence="1">
    <location>
        <begin position="159"/>
        <end position="170"/>
    </location>
</feature>
<gene>
    <name evidence="2" type="ORF">CGOC_LOCUS1861</name>
</gene>
<sequence>MIFLCSIKFIDSFRNAEASASSAPGLRRSAREPRPKRALSPTPVSPKRRPRVKRPSLATDHDVKDPAVAGFSTKVAADRVGAGTPHSSYDMENDLVDIQPFDSGDIINEVFVTAKFTARRNTEASVEVAVLDAPPAVTTQARGTSSAVKLAPMKKETAEQPSISFETSENNFDDDPTGEMEPPVLDGPIIGTPTSDFKPGVDMPPTLMADGEVNKGTPKPVHYVVGEIYRVHTPNGTEQEVQLAVMDDGQYLCV</sequence>
<evidence type="ECO:0000256" key="1">
    <source>
        <dbReference type="SAM" id="MobiDB-lite"/>
    </source>
</evidence>
<proteinExistence type="predicted"/>
<evidence type="ECO:0000313" key="3">
    <source>
        <dbReference type="Proteomes" id="UP000271889"/>
    </source>
</evidence>
<organism evidence="2 3">
    <name type="scientific">Cylicostephanus goldi</name>
    <name type="common">Nematode worm</name>
    <dbReference type="NCBI Taxonomy" id="71465"/>
    <lineage>
        <taxon>Eukaryota</taxon>
        <taxon>Metazoa</taxon>
        <taxon>Ecdysozoa</taxon>
        <taxon>Nematoda</taxon>
        <taxon>Chromadorea</taxon>
        <taxon>Rhabditida</taxon>
        <taxon>Rhabditina</taxon>
        <taxon>Rhabditomorpha</taxon>
        <taxon>Strongyloidea</taxon>
        <taxon>Strongylidae</taxon>
        <taxon>Cylicostephanus</taxon>
    </lineage>
</organism>
<keyword evidence="3" id="KW-1185">Reference proteome</keyword>
<evidence type="ECO:0000313" key="2">
    <source>
        <dbReference type="EMBL" id="VDK50756.1"/>
    </source>
</evidence>
<dbReference type="EMBL" id="UYRV01003814">
    <property type="protein sequence ID" value="VDK50756.1"/>
    <property type="molecule type" value="Genomic_DNA"/>
</dbReference>
<name>A0A3P6QHH4_CYLGO</name>
<accession>A0A3P6QHH4</accession>
<feature type="region of interest" description="Disordered" evidence="1">
    <location>
        <begin position="148"/>
        <end position="175"/>
    </location>
</feature>
<dbReference type="OrthoDB" id="5828306at2759"/>
<feature type="region of interest" description="Disordered" evidence="1">
    <location>
        <begin position="16"/>
        <end position="65"/>
    </location>
</feature>
<reference evidence="2 3" key="1">
    <citation type="submission" date="2018-11" db="EMBL/GenBank/DDBJ databases">
        <authorList>
            <consortium name="Pathogen Informatics"/>
        </authorList>
    </citation>
    <scope>NUCLEOTIDE SEQUENCE [LARGE SCALE GENOMIC DNA]</scope>
</reference>
<dbReference type="AlphaFoldDB" id="A0A3P6QHH4"/>
<protein>
    <submittedName>
        <fullName evidence="2">Uncharacterized protein</fullName>
    </submittedName>
</protein>
<dbReference type="Proteomes" id="UP000271889">
    <property type="component" value="Unassembled WGS sequence"/>
</dbReference>